<evidence type="ECO:0000313" key="2">
    <source>
        <dbReference type="Proteomes" id="UP000663722"/>
    </source>
</evidence>
<keyword evidence="2" id="KW-1185">Reference proteome</keyword>
<dbReference type="Proteomes" id="UP000663722">
    <property type="component" value="Chromosome"/>
</dbReference>
<name>A0A975BIU8_9BACT</name>
<reference evidence="1" key="1">
    <citation type="journal article" date="2021" name="Microb. Physiol.">
        <title>Proteogenomic Insights into the Physiology of Marine, Sulfate-Reducing, Filamentous Desulfonema limicola and Desulfonema magnum.</title>
        <authorList>
            <person name="Schnaars V."/>
            <person name="Wohlbrand L."/>
            <person name="Scheve S."/>
            <person name="Hinrichs C."/>
            <person name="Reinhardt R."/>
            <person name="Rabus R."/>
        </authorList>
    </citation>
    <scope>NUCLEOTIDE SEQUENCE</scope>
    <source>
        <strain evidence="1">4be13</strain>
    </source>
</reference>
<sequence length="86" mass="10004">MYIFFIYRTTSCGTGRNPAFFIRTGRLPRRKKPGFFAASLFISKCRKIYGSVLIYDLRFVIKKGHLRIRGSGGDKIFLEKGDRDYL</sequence>
<proteinExistence type="predicted"/>
<evidence type="ECO:0000313" key="1">
    <source>
        <dbReference type="EMBL" id="QTA85900.1"/>
    </source>
</evidence>
<dbReference type="KEGG" id="dmm:dnm_019170"/>
<protein>
    <submittedName>
        <fullName evidence="1">Uncharacterized protein</fullName>
    </submittedName>
</protein>
<accession>A0A975BIU8</accession>
<gene>
    <name evidence="1" type="ORF">dnm_019170</name>
</gene>
<organism evidence="1 2">
    <name type="scientific">Desulfonema magnum</name>
    <dbReference type="NCBI Taxonomy" id="45655"/>
    <lineage>
        <taxon>Bacteria</taxon>
        <taxon>Pseudomonadati</taxon>
        <taxon>Thermodesulfobacteriota</taxon>
        <taxon>Desulfobacteria</taxon>
        <taxon>Desulfobacterales</taxon>
        <taxon>Desulfococcaceae</taxon>
        <taxon>Desulfonema</taxon>
    </lineage>
</organism>
<dbReference type="AlphaFoldDB" id="A0A975BIU8"/>
<dbReference type="EMBL" id="CP061800">
    <property type="protein sequence ID" value="QTA85900.1"/>
    <property type="molecule type" value="Genomic_DNA"/>
</dbReference>